<keyword evidence="4 7" id="KW-0658">Purine biosynthesis</keyword>
<evidence type="ECO:0000256" key="2">
    <source>
        <dbReference type="ARBA" id="ARBA00022723"/>
    </source>
</evidence>
<comment type="caution">
    <text evidence="7">Lacks conserved residue(s) required for the propagation of feature annotation.</text>
</comment>
<evidence type="ECO:0000256" key="6">
    <source>
        <dbReference type="ARBA" id="ARBA00023134"/>
    </source>
</evidence>
<evidence type="ECO:0000256" key="5">
    <source>
        <dbReference type="ARBA" id="ARBA00022842"/>
    </source>
</evidence>
<dbReference type="PROSITE" id="PS01266">
    <property type="entry name" value="ADENYLOSUCCIN_SYN_1"/>
    <property type="match status" value="1"/>
</dbReference>
<keyword evidence="1 7" id="KW-0436">Ligase</keyword>
<dbReference type="GO" id="GO:0005737">
    <property type="term" value="C:cytoplasm"/>
    <property type="evidence" value="ECO:0007669"/>
    <property type="project" value="UniProtKB-SubCell"/>
</dbReference>
<feature type="active site" description="Proton donor" evidence="7">
    <location>
        <position position="43"/>
    </location>
</feature>
<dbReference type="HAMAP" id="MF_00011">
    <property type="entry name" value="Adenylosucc_synth"/>
    <property type="match status" value="1"/>
</dbReference>
<dbReference type="GO" id="GO:0004019">
    <property type="term" value="F:adenylosuccinate synthase activity"/>
    <property type="evidence" value="ECO:0007669"/>
    <property type="project" value="UniProtKB-UniRule"/>
</dbReference>
<reference evidence="9 10" key="1">
    <citation type="submission" date="2019-10" db="EMBL/GenBank/DDBJ databases">
        <title>Extracellular Electron Transfer in a Candidatus Methanoperedens spp. Enrichment Culture.</title>
        <authorList>
            <person name="Berger S."/>
            <person name="Rangel Shaw D."/>
            <person name="Berben T."/>
            <person name="In 'T Zandt M."/>
            <person name="Frank J."/>
            <person name="Reimann J."/>
            <person name="Jetten M.S.M."/>
            <person name="Welte C.U."/>
        </authorList>
    </citation>
    <scope>NUCLEOTIDE SEQUENCE [LARGE SCALE GENOMIC DNA]</scope>
    <source>
        <strain evidence="9">SB12</strain>
    </source>
</reference>
<dbReference type="SMART" id="SM00788">
    <property type="entry name" value="Adenylsucc_synt"/>
    <property type="match status" value="1"/>
</dbReference>
<keyword evidence="7" id="KW-0963">Cytoplasm</keyword>
<dbReference type="InterPro" id="IPR042109">
    <property type="entry name" value="Adenylosuccinate_synth_dom1"/>
</dbReference>
<comment type="function">
    <text evidence="7">Plays an important role in the de novo pathway of purine nucleotide biosynthesis. Catalyzes the first committed step in the biosynthesis of AMP from IMP.</text>
</comment>
<feature type="binding site" description="in other chain" evidence="7">
    <location>
        <position position="251"/>
    </location>
    <ligand>
        <name>IMP</name>
        <dbReference type="ChEBI" id="CHEBI:58053"/>
        <note>ligand shared between dimeric partners</note>
    </ligand>
</feature>
<comment type="subunit">
    <text evidence="7">Homodimer.</text>
</comment>
<keyword evidence="6 7" id="KW-0342">GTP-binding</keyword>
<dbReference type="InterPro" id="IPR042111">
    <property type="entry name" value="Adenylosuccinate_synth_dom3"/>
</dbReference>
<dbReference type="PANTHER" id="PTHR11846:SF0">
    <property type="entry name" value="ADENYLOSUCCINATE SYNTHETASE"/>
    <property type="match status" value="1"/>
</dbReference>
<comment type="caution">
    <text evidence="9">The sequence shown here is derived from an EMBL/GenBank/DDBJ whole genome shotgun (WGS) entry which is preliminary data.</text>
</comment>
<dbReference type="Proteomes" id="UP000460298">
    <property type="component" value="Unassembled WGS sequence"/>
</dbReference>
<dbReference type="Gene3D" id="3.90.170.10">
    <property type="entry name" value="Adenylosuccinate Synthetase, subunit A, domain 3"/>
    <property type="match status" value="1"/>
</dbReference>
<feature type="binding site" evidence="7">
    <location>
        <begin position="12"/>
        <end position="18"/>
    </location>
    <ligand>
        <name>GTP</name>
        <dbReference type="ChEBI" id="CHEBI:37565"/>
    </ligand>
</feature>
<dbReference type="EC" id="6.3.4.4" evidence="7 8"/>
<organism evidence="9 10">
    <name type="scientific">Leptonema illini</name>
    <dbReference type="NCBI Taxonomy" id="183"/>
    <lineage>
        <taxon>Bacteria</taxon>
        <taxon>Pseudomonadati</taxon>
        <taxon>Spirochaetota</taxon>
        <taxon>Spirochaetia</taxon>
        <taxon>Leptospirales</taxon>
        <taxon>Leptospiraceae</taxon>
        <taxon>Leptonema</taxon>
    </lineage>
</organism>
<feature type="binding site" description="in other chain" evidence="7">
    <location>
        <position position="236"/>
    </location>
    <ligand>
        <name>IMP</name>
        <dbReference type="ChEBI" id="CHEBI:58053"/>
        <note>ligand shared between dimeric partners</note>
    </ligand>
</feature>
<evidence type="ECO:0000313" key="9">
    <source>
        <dbReference type="EMBL" id="KAB2934740.1"/>
    </source>
</evidence>
<comment type="subcellular location">
    <subcellularLocation>
        <location evidence="7">Cytoplasm</location>
    </subcellularLocation>
</comment>
<dbReference type="EMBL" id="WBUI01000002">
    <property type="protein sequence ID" value="KAB2934740.1"/>
    <property type="molecule type" value="Genomic_DNA"/>
</dbReference>
<accession>A0A833H479</accession>
<feature type="binding site" evidence="7">
    <location>
        <position position="13"/>
    </location>
    <ligand>
        <name>Mg(2+)</name>
        <dbReference type="ChEBI" id="CHEBI:18420"/>
    </ligand>
</feature>
<name>A0A833H479_9LEPT</name>
<dbReference type="Gene3D" id="3.40.440.10">
    <property type="entry name" value="Adenylosuccinate Synthetase, subunit A, domain 1"/>
    <property type="match status" value="1"/>
</dbReference>
<dbReference type="GO" id="GO:0046040">
    <property type="term" value="P:IMP metabolic process"/>
    <property type="evidence" value="ECO:0007669"/>
    <property type="project" value="TreeGrafter"/>
</dbReference>
<keyword evidence="5 7" id="KW-0460">Magnesium</keyword>
<evidence type="ECO:0000256" key="8">
    <source>
        <dbReference type="RuleBase" id="RU000520"/>
    </source>
</evidence>
<dbReference type="GO" id="GO:0005525">
    <property type="term" value="F:GTP binding"/>
    <property type="evidence" value="ECO:0007669"/>
    <property type="project" value="UniProtKB-UniRule"/>
</dbReference>
<dbReference type="Pfam" id="PF00709">
    <property type="entry name" value="Adenylsucc_synt"/>
    <property type="match status" value="1"/>
</dbReference>
<evidence type="ECO:0000256" key="4">
    <source>
        <dbReference type="ARBA" id="ARBA00022755"/>
    </source>
</evidence>
<feature type="binding site" evidence="7">
    <location>
        <begin position="340"/>
        <end position="342"/>
    </location>
    <ligand>
        <name>GTP</name>
        <dbReference type="ChEBI" id="CHEBI:37565"/>
    </ligand>
</feature>
<evidence type="ECO:0000256" key="1">
    <source>
        <dbReference type="ARBA" id="ARBA00022598"/>
    </source>
</evidence>
<dbReference type="AlphaFoldDB" id="A0A833H479"/>
<dbReference type="GO" id="GO:0044208">
    <property type="term" value="P:'de novo' AMP biosynthetic process"/>
    <property type="evidence" value="ECO:0007669"/>
    <property type="project" value="UniProtKB-UniRule"/>
</dbReference>
<proteinExistence type="inferred from homology"/>
<gene>
    <name evidence="7" type="primary">purA</name>
    <name evidence="9" type="ORF">F9K24_02905</name>
</gene>
<comment type="cofactor">
    <cofactor evidence="7">
        <name>Mg(2+)</name>
        <dbReference type="ChEBI" id="CHEBI:18420"/>
    </cofactor>
    <text evidence="7">Binds 1 Mg(2+) ion per subunit.</text>
</comment>
<comment type="similarity">
    <text evidence="7 8">Belongs to the adenylosuccinate synthetase family.</text>
</comment>
<dbReference type="InterPro" id="IPR001114">
    <property type="entry name" value="Adenylosuccinate_synthetase"/>
</dbReference>
<dbReference type="PANTHER" id="PTHR11846">
    <property type="entry name" value="ADENYLOSUCCINATE SYNTHETASE"/>
    <property type="match status" value="1"/>
</dbReference>
<keyword evidence="3 7" id="KW-0547">Nucleotide-binding</keyword>
<sequence>MRATIVCGLGFGDEGKGETIAYLSRRVRPDLVVRFNGGAQAAHHVKHSGVRFRFSQFGSGSFEGVPTLLSSFTFVDPLLLIDEAERLKGADLASPFSLLHVDAEAVTLTAFHAYVNRIEELSRAEDRHGSCGLGIGVAFQDERSGAPTMRFADLYDVSLLRRRLQQIREHQIERARSVMGAAPLSKQIEELFTDLCEPAMPEFLVERYTAVARRVRCVDGLAKIRESSTLLFEGAQGMLLDMEAGFFPHVTPSHTGPRNAERLLDAAGFTGERTTLGVTRTLPTRHGHGPFPTEDPALFFERDNNLKPGFQGSFRVGHADRLLLRYALDCMRPDGIVLTHTDYRPDRICVAYKEQSGALVESIADLPEPKADALRRCRPVYESVEITPPRDVIALYEERMLDRNPVVLASDAPGRFIERSSMILP</sequence>
<dbReference type="SUPFAM" id="SSF52540">
    <property type="entry name" value="P-loop containing nucleoside triphosphate hydrolases"/>
    <property type="match status" value="1"/>
</dbReference>
<dbReference type="UniPathway" id="UPA00075">
    <property type="reaction ID" value="UER00335"/>
</dbReference>
<dbReference type="InterPro" id="IPR027417">
    <property type="entry name" value="P-loop_NTPase"/>
</dbReference>
<dbReference type="InterPro" id="IPR018220">
    <property type="entry name" value="Adenylosuccin_syn_GTP-bd"/>
</dbReference>
<feature type="binding site" description="in other chain" evidence="7">
    <location>
        <begin position="13"/>
        <end position="16"/>
    </location>
    <ligand>
        <name>IMP</name>
        <dbReference type="ChEBI" id="CHEBI:58053"/>
        <note>ligand shared between dimeric partners</note>
    </ligand>
</feature>
<evidence type="ECO:0000313" key="10">
    <source>
        <dbReference type="Proteomes" id="UP000460298"/>
    </source>
</evidence>
<dbReference type="Gene3D" id="1.10.300.10">
    <property type="entry name" value="Adenylosuccinate Synthetase, subunit A, domain 2"/>
    <property type="match status" value="1"/>
</dbReference>
<dbReference type="InterPro" id="IPR042110">
    <property type="entry name" value="Adenylosuccinate_synth_dom2"/>
</dbReference>
<comment type="pathway">
    <text evidence="7 8">Purine metabolism; AMP biosynthesis via de novo pathway; AMP from IMP: step 1/2.</text>
</comment>
<keyword evidence="2 7" id="KW-0479">Metal-binding</keyword>
<protein>
    <recommendedName>
        <fullName evidence="7 8">Adenylosuccinate synthetase</fullName>
        <shortName evidence="7">AMPSase</shortName>
        <shortName evidence="7">AdSS</shortName>
        <ecNumber evidence="7 8">6.3.4.4</ecNumber>
    </recommendedName>
    <alternativeName>
        <fullName evidence="7">IMP--aspartate ligase</fullName>
    </alternativeName>
</protein>
<comment type="catalytic activity">
    <reaction evidence="7 8">
        <text>IMP + L-aspartate + GTP = N(6)-(1,2-dicarboxyethyl)-AMP + GDP + phosphate + 2 H(+)</text>
        <dbReference type="Rhea" id="RHEA:15753"/>
        <dbReference type="ChEBI" id="CHEBI:15378"/>
        <dbReference type="ChEBI" id="CHEBI:29991"/>
        <dbReference type="ChEBI" id="CHEBI:37565"/>
        <dbReference type="ChEBI" id="CHEBI:43474"/>
        <dbReference type="ChEBI" id="CHEBI:57567"/>
        <dbReference type="ChEBI" id="CHEBI:58053"/>
        <dbReference type="ChEBI" id="CHEBI:58189"/>
        <dbReference type="EC" id="6.3.4.4"/>
    </reaction>
</comment>
<evidence type="ECO:0000256" key="3">
    <source>
        <dbReference type="ARBA" id="ARBA00022741"/>
    </source>
</evidence>
<dbReference type="GO" id="GO:0000287">
    <property type="term" value="F:magnesium ion binding"/>
    <property type="evidence" value="ECO:0007669"/>
    <property type="project" value="UniProtKB-UniRule"/>
</dbReference>
<feature type="active site" description="Proton acceptor" evidence="7">
    <location>
        <position position="13"/>
    </location>
</feature>
<evidence type="ECO:0000256" key="7">
    <source>
        <dbReference type="HAMAP-Rule" id="MF_00011"/>
    </source>
</evidence>